<accession>A0A8S5REH4</accession>
<reference evidence="1" key="1">
    <citation type="journal article" date="2021" name="Proc. Natl. Acad. Sci. U.S.A.">
        <title>A Catalog of Tens of Thousands of Viruses from Human Metagenomes Reveals Hidden Associations with Chronic Diseases.</title>
        <authorList>
            <person name="Tisza M.J."/>
            <person name="Buck C.B."/>
        </authorList>
    </citation>
    <scope>NUCLEOTIDE SEQUENCE</scope>
    <source>
        <strain evidence="1">CtkyY8</strain>
    </source>
</reference>
<sequence length="123" mass="14205">MSEKGREIFLIEKILKNIPLRFHEKIIQKIFPNFLPKRFLVLDFEKIATKMLSEIFTTHESVFSNIKSDGKNSSSQILFSASIAIICEKYNISVLEAIKNLTLEQFLWLQDGAMYLMNAGSEE</sequence>
<proteinExistence type="predicted"/>
<dbReference type="EMBL" id="BK059095">
    <property type="protein sequence ID" value="DAE29538.1"/>
    <property type="molecule type" value="Genomic_DNA"/>
</dbReference>
<evidence type="ECO:0000313" key="1">
    <source>
        <dbReference type="EMBL" id="DAE29538.1"/>
    </source>
</evidence>
<name>A0A8S5REH4_9VIRU</name>
<protein>
    <submittedName>
        <fullName evidence="1">Uncharacterized protein</fullName>
    </submittedName>
</protein>
<organism evidence="1">
    <name type="scientific">virus sp. ctkyY8</name>
    <dbReference type="NCBI Taxonomy" id="2827995"/>
    <lineage>
        <taxon>Viruses</taxon>
    </lineage>
</organism>